<evidence type="ECO:0000256" key="1">
    <source>
        <dbReference type="SAM" id="MobiDB-lite"/>
    </source>
</evidence>
<name>A0ABQ9FA35_TEGGR</name>
<sequence>MLSSTNCERDLAIAMSANKLITDWFSKVKHVPKGGKQLAGPKPSTSSAGASNNDLEILKQFDLALEYGPCIGITRLERWERAKQHGMNPPPEHLFRAFGNIYEIDSWIPFYRENIFIGNTVFIGNNSFTQLFLSVTVDSGYLSDIE</sequence>
<dbReference type="Pfam" id="PF04081">
    <property type="entry name" value="DNA_pol_delta_4"/>
    <property type="match status" value="1"/>
</dbReference>
<dbReference type="InterPro" id="IPR007218">
    <property type="entry name" value="DNA_pol_delta_4"/>
</dbReference>
<feature type="region of interest" description="Disordered" evidence="1">
    <location>
        <begin position="32"/>
        <end position="51"/>
    </location>
</feature>
<evidence type="ECO:0008006" key="4">
    <source>
        <dbReference type="Google" id="ProtNLM"/>
    </source>
</evidence>
<dbReference type="EMBL" id="JARBDR010000440">
    <property type="protein sequence ID" value="KAJ8312493.1"/>
    <property type="molecule type" value="Genomic_DNA"/>
</dbReference>
<evidence type="ECO:0000313" key="2">
    <source>
        <dbReference type="EMBL" id="KAJ8312493.1"/>
    </source>
</evidence>
<organism evidence="2 3">
    <name type="scientific">Tegillarca granosa</name>
    <name type="common">Malaysian cockle</name>
    <name type="synonym">Anadara granosa</name>
    <dbReference type="NCBI Taxonomy" id="220873"/>
    <lineage>
        <taxon>Eukaryota</taxon>
        <taxon>Metazoa</taxon>
        <taxon>Spiralia</taxon>
        <taxon>Lophotrochozoa</taxon>
        <taxon>Mollusca</taxon>
        <taxon>Bivalvia</taxon>
        <taxon>Autobranchia</taxon>
        <taxon>Pteriomorphia</taxon>
        <taxon>Arcoida</taxon>
        <taxon>Arcoidea</taxon>
        <taxon>Arcidae</taxon>
        <taxon>Tegillarca</taxon>
    </lineage>
</organism>
<dbReference type="Proteomes" id="UP001217089">
    <property type="component" value="Unassembled WGS sequence"/>
</dbReference>
<keyword evidence="3" id="KW-1185">Reference proteome</keyword>
<reference evidence="2 3" key="1">
    <citation type="submission" date="2022-12" db="EMBL/GenBank/DDBJ databases">
        <title>Chromosome-level genome of Tegillarca granosa.</title>
        <authorList>
            <person name="Kim J."/>
        </authorList>
    </citation>
    <scope>NUCLEOTIDE SEQUENCE [LARGE SCALE GENOMIC DNA]</scope>
    <source>
        <strain evidence="2">Teg-2019</strain>
        <tissue evidence="2">Adductor muscle</tissue>
    </source>
</reference>
<accession>A0ABQ9FA35</accession>
<gene>
    <name evidence="2" type="ORF">KUTeg_009866</name>
</gene>
<proteinExistence type="predicted"/>
<evidence type="ECO:0000313" key="3">
    <source>
        <dbReference type="Proteomes" id="UP001217089"/>
    </source>
</evidence>
<protein>
    <recommendedName>
        <fullName evidence="4">DNA polymerase delta subunit 4</fullName>
    </recommendedName>
</protein>
<dbReference type="PANTHER" id="PTHR14303:SF0">
    <property type="entry name" value="DNA POLYMERASE DELTA SUBUNIT 4"/>
    <property type="match status" value="1"/>
</dbReference>
<comment type="caution">
    <text evidence="2">The sequence shown here is derived from an EMBL/GenBank/DDBJ whole genome shotgun (WGS) entry which is preliminary data.</text>
</comment>
<dbReference type="PANTHER" id="PTHR14303">
    <property type="entry name" value="DNA POLYMERASE DELTA SUBUNIT 4"/>
    <property type="match status" value="1"/>
</dbReference>